<evidence type="ECO:0000313" key="1">
    <source>
        <dbReference type="EMBL" id="NVM94403.1"/>
    </source>
</evidence>
<keyword evidence="2" id="KW-1185">Reference proteome</keyword>
<gene>
    <name evidence="1" type="ORF">G6034_05670</name>
</gene>
<reference evidence="1 2" key="1">
    <citation type="submission" date="2020-02" db="EMBL/GenBank/DDBJ databases">
        <title>Genome sequence of strain AETb3-4.</title>
        <authorList>
            <person name="Gao J."/>
            <person name="Zhang X."/>
        </authorList>
    </citation>
    <scope>NUCLEOTIDE SEQUENCE [LARGE SCALE GENOMIC DNA]</scope>
    <source>
        <strain evidence="1 2">AETb3-4</strain>
    </source>
</reference>
<dbReference type="Proteomes" id="UP000543556">
    <property type="component" value="Unassembled WGS sequence"/>
</dbReference>
<sequence length="420" mass="45772">MAAMVVAILAVYVLAGGTREDSRLDPGAGGADLILPRIPWEGGPSYWGNFAKAEKAGWTNLSFFPIVAWYDSVSNASETDFDKSLGINTYVGMPATVDSALLDAAGMYWIGGPLNATFTPSTPNWVGYFLDDEVDGRFPPAEGRSHLQALAAKVPPGFFSYANFTSMVVEGDLPAKDSEQYVNDYANVVSVDKYWYTIPQCSQLPYRNVLISPIAADHCRTASSYGKTITALRQRDASDGKLAPLWAFVENMTGADRPDTFGAYITPEQLQGAVFSSIIHEARGIVYFNQSLSGPCKSGNVFRDAQVVPGFCGDAQVQAVKRVNTMIRSLAPVINTQSYEWNFGEGLDTMLKVYNGSTYVFAMLDGASNPGDRSFKLPPGVGGKTVEVLDEGRVLPVQSDGHFTDRFDHEFSYHIYKVKI</sequence>
<dbReference type="AlphaFoldDB" id="A0A7Y7LZ57"/>
<organism evidence="1 2">
    <name type="scientific">Arthrobacter wenxiniae</name>
    <dbReference type="NCBI Taxonomy" id="2713570"/>
    <lineage>
        <taxon>Bacteria</taxon>
        <taxon>Bacillati</taxon>
        <taxon>Actinomycetota</taxon>
        <taxon>Actinomycetes</taxon>
        <taxon>Micrococcales</taxon>
        <taxon>Micrococcaceae</taxon>
        <taxon>Arthrobacter</taxon>
    </lineage>
</organism>
<proteinExistence type="predicted"/>
<accession>A0A7Y7LZ57</accession>
<dbReference type="EMBL" id="JAAMFM010000005">
    <property type="protein sequence ID" value="NVM94403.1"/>
    <property type="molecule type" value="Genomic_DNA"/>
</dbReference>
<protein>
    <submittedName>
        <fullName evidence="1">Uncharacterized protein</fullName>
    </submittedName>
</protein>
<name>A0A7Y7LZ57_9MICC</name>
<comment type="caution">
    <text evidence="1">The sequence shown here is derived from an EMBL/GenBank/DDBJ whole genome shotgun (WGS) entry which is preliminary data.</text>
</comment>
<dbReference type="RefSeq" id="WP_176634127.1">
    <property type="nucleotide sequence ID" value="NZ_JAAMFM010000005.1"/>
</dbReference>
<evidence type="ECO:0000313" key="2">
    <source>
        <dbReference type="Proteomes" id="UP000543556"/>
    </source>
</evidence>